<proteinExistence type="predicted"/>
<protein>
    <submittedName>
        <fullName evidence="1">Uncharacterized protein</fullName>
    </submittedName>
</protein>
<dbReference type="EMBL" id="QDKL01000003">
    <property type="protein sequence ID" value="RZF20736.1"/>
    <property type="molecule type" value="Genomic_DNA"/>
</dbReference>
<accession>A0ABY0ICQ8</accession>
<sequence length="396" mass="44205">MEIIKLFVFSLVVILSLFAKNNSYANDRIYRSEAKLLSKGASWVDLSFDLSSTLSQHDVDGNEVIYNDEVSYFLFDANINYQYAIMDNFQLLAGLKARYVSSGDSVETITNAGLESFYAGVIYGLGKKRGRDFAISALYRFRPYSVDTYANAAPSDEVILGDGGNDIEFNFLAKFDSTKWTSYDFKIGYRIPGAPISSEIPFEARWVKHYVDWAFWLSANGVYSLGGDEYTDSPQTKPAVSSGYTSRWNSINRQFLALDATAQTIIKNKYLIYGKVGSTVLATSTDKDIYASLGVQWTTGGVSAQQKFEESFKEYTIEANVIKVSPRGVFIKIDHGSLDDIQKGNIVDIYKTDYFGGNILVAKGMVYEVASASSIVKIVTRYRKMPIQKGFAARIK</sequence>
<name>A0ABY0ICQ8_9BACT</name>
<reference evidence="2" key="1">
    <citation type="journal article" date="2019" name="Int. J. Syst. Evol. Microbiol.">
        <title>Halobacteriovorax valvorus sp. nov., a novel prokaryotic predator isolated from coastal seawater of China.</title>
        <authorList>
            <person name="Chen M.-X."/>
        </authorList>
    </citation>
    <scope>NUCLEOTIDE SEQUENCE [LARGE SCALE GENOMIC DNA]</scope>
    <source>
        <strain evidence="2">BL9</strain>
    </source>
</reference>
<evidence type="ECO:0000313" key="1">
    <source>
        <dbReference type="EMBL" id="RZF20736.1"/>
    </source>
</evidence>
<keyword evidence="2" id="KW-1185">Reference proteome</keyword>
<dbReference type="Proteomes" id="UP000443582">
    <property type="component" value="Unassembled WGS sequence"/>
</dbReference>
<comment type="caution">
    <text evidence="1">The sequence shown here is derived from an EMBL/GenBank/DDBJ whole genome shotgun (WGS) entry which is preliminary data.</text>
</comment>
<gene>
    <name evidence="1" type="ORF">DAY19_12175</name>
</gene>
<dbReference type="RefSeq" id="WP_115362857.1">
    <property type="nucleotide sequence ID" value="NZ_QDKL01000003.1"/>
</dbReference>
<evidence type="ECO:0000313" key="2">
    <source>
        <dbReference type="Proteomes" id="UP000443582"/>
    </source>
</evidence>
<organism evidence="1 2">
    <name type="scientific">Halobacteriovorax vibrionivorans</name>
    <dbReference type="NCBI Taxonomy" id="2152716"/>
    <lineage>
        <taxon>Bacteria</taxon>
        <taxon>Pseudomonadati</taxon>
        <taxon>Bdellovibrionota</taxon>
        <taxon>Bacteriovoracia</taxon>
        <taxon>Bacteriovoracales</taxon>
        <taxon>Halobacteriovoraceae</taxon>
        <taxon>Halobacteriovorax</taxon>
    </lineage>
</organism>